<evidence type="ECO:0008006" key="6">
    <source>
        <dbReference type="Google" id="ProtNLM"/>
    </source>
</evidence>
<dbReference type="STRING" id="28084.Lche_1821"/>
<reference evidence="2 4" key="1">
    <citation type="submission" date="2015-11" db="EMBL/GenBank/DDBJ databases">
        <title>Genomic analysis of 38 Legionella species identifies large and diverse effector repertoires.</title>
        <authorList>
            <person name="Burstein D."/>
            <person name="Amaro F."/>
            <person name="Zusman T."/>
            <person name="Lifshitz Z."/>
            <person name="Cohen O."/>
            <person name="Gilbert J.A."/>
            <person name="Pupko T."/>
            <person name="Shuman H.A."/>
            <person name="Segal G."/>
        </authorList>
    </citation>
    <scope>NUCLEOTIDE SEQUENCE [LARGE SCALE GENOMIC DNA]</scope>
    <source>
        <strain evidence="2 4">ORW</strain>
    </source>
</reference>
<dbReference type="PATRIC" id="fig|28084.5.peg.1976"/>
<keyword evidence="5" id="KW-1185">Reference proteome</keyword>
<feature type="transmembrane region" description="Helical" evidence="1">
    <location>
        <begin position="65"/>
        <end position="87"/>
    </location>
</feature>
<evidence type="ECO:0000313" key="5">
    <source>
        <dbReference type="Proteomes" id="UP000277577"/>
    </source>
</evidence>
<feature type="transmembrane region" description="Helical" evidence="1">
    <location>
        <begin position="38"/>
        <end position="59"/>
    </location>
</feature>
<evidence type="ECO:0000313" key="4">
    <source>
        <dbReference type="Proteomes" id="UP000054921"/>
    </source>
</evidence>
<keyword evidence="1" id="KW-1133">Transmembrane helix</keyword>
<dbReference type="Proteomes" id="UP000054921">
    <property type="component" value="Unassembled WGS sequence"/>
</dbReference>
<dbReference type="EMBL" id="LR134173">
    <property type="protein sequence ID" value="VEB38008.1"/>
    <property type="molecule type" value="Genomic_DNA"/>
</dbReference>
<accession>A0A0W0S9M1</accession>
<dbReference type="RefSeq" id="WP_028380332.1">
    <property type="nucleotide sequence ID" value="NZ_CAAAIT010000001.1"/>
</dbReference>
<keyword evidence="1" id="KW-0812">Transmembrane</keyword>
<evidence type="ECO:0000313" key="3">
    <source>
        <dbReference type="EMBL" id="VEB38008.1"/>
    </source>
</evidence>
<dbReference type="EMBL" id="LNXW01000013">
    <property type="protein sequence ID" value="KTC79801.1"/>
    <property type="molecule type" value="Genomic_DNA"/>
</dbReference>
<name>A0A0W0S9M1_9GAMM</name>
<organism evidence="2 4">
    <name type="scientific">Legionella cherrii</name>
    <dbReference type="NCBI Taxonomy" id="28084"/>
    <lineage>
        <taxon>Bacteria</taxon>
        <taxon>Pseudomonadati</taxon>
        <taxon>Pseudomonadota</taxon>
        <taxon>Gammaproteobacteria</taxon>
        <taxon>Legionellales</taxon>
        <taxon>Legionellaceae</taxon>
        <taxon>Legionella</taxon>
    </lineage>
</organism>
<evidence type="ECO:0000313" key="2">
    <source>
        <dbReference type="EMBL" id="KTC79801.1"/>
    </source>
</evidence>
<proteinExistence type="predicted"/>
<dbReference type="Gene3D" id="1.20.1280.290">
    <property type="match status" value="1"/>
</dbReference>
<dbReference type="AlphaFoldDB" id="A0A0W0S9M1"/>
<protein>
    <recommendedName>
        <fullName evidence="6">PQ loop repeat protein</fullName>
    </recommendedName>
</protein>
<gene>
    <name evidence="2" type="ORF">Lche_1821</name>
    <name evidence="3" type="ORF">NCTC11976_02507</name>
</gene>
<dbReference type="Proteomes" id="UP000277577">
    <property type="component" value="Chromosome"/>
</dbReference>
<sequence>MQYLELIINIGFSICLIANAALYIPQIFALLKVKNSEGLSLFTFLGFNMIQLFTLFHGWIVNDLILAVGCIFSLITCGTVSWLIAYYKYFQKKPLDNVVR</sequence>
<keyword evidence="1" id="KW-0472">Membrane</keyword>
<dbReference type="OrthoDB" id="514649at2"/>
<feature type="transmembrane region" description="Helical" evidence="1">
    <location>
        <begin position="6"/>
        <end position="31"/>
    </location>
</feature>
<reference evidence="3 5" key="2">
    <citation type="submission" date="2018-12" db="EMBL/GenBank/DDBJ databases">
        <authorList>
            <consortium name="Pathogen Informatics"/>
        </authorList>
    </citation>
    <scope>NUCLEOTIDE SEQUENCE [LARGE SCALE GENOMIC DNA]</scope>
    <source>
        <strain evidence="3 5">NCTC11976</strain>
    </source>
</reference>
<evidence type="ECO:0000256" key="1">
    <source>
        <dbReference type="SAM" id="Phobius"/>
    </source>
</evidence>